<accession>F0XBW8</accession>
<dbReference type="OrthoDB" id="5411141at2759"/>
<evidence type="ECO:0000313" key="3">
    <source>
        <dbReference type="EMBL" id="EFX03903.1"/>
    </source>
</evidence>
<dbReference type="STRING" id="655863.F0XBW8"/>
<feature type="compositionally biased region" description="Basic and acidic residues" evidence="1">
    <location>
        <begin position="27"/>
        <end position="37"/>
    </location>
</feature>
<feature type="transmembrane region" description="Helical" evidence="2">
    <location>
        <begin position="225"/>
        <end position="246"/>
    </location>
</feature>
<dbReference type="RefSeq" id="XP_014173385.1">
    <property type="nucleotide sequence ID" value="XM_014317910.1"/>
</dbReference>
<sequence length="650" mass="69122">MAPVKGGRYSAGSLEERTGGQTTQHSSESKEALSEQRVRRRDGRPGPPSRLRRRNPDSNSNGDVSAALSSVAADSITTSSISGFFTPSSTRSSTAIAVASSRANGADSDRNGAQQLTLQPAIVAAPSVTSAEVLAPAVTTIVLATIVTGPTTLLKSTLVATVSASSSSASDSAMTSILTSSDRRHKTASTDSDSDDTSSNSKGNSSRWSSHRSDDKPLSQSAERALISAGSIGAFIIVCFLFWLVWRAVHNQNWRKHAGALATAAVFAGSPASPSAAVAIHSTSNSATTPPRRLFKSITSRMPFFGRRTRTWQTLEDNTSKETNATVGTKNLGPSQQPAEVYQEKITNIVSSSEGLPATPSQVYHGDDLSQQKEQQQRQKYAAAASTAPSFIYSQQMAVTSANLLAVSPYGAAEASAGPTAEAAYLRAGNGTLINSDGVSSMGDTLRSRMPDPYYNQSQLARQPSDAYDPMHRQVNRISELSSLSSGFGDGEIVDLELPPKRQQQMLSVPPMPSTPLAVTLAGAGHFSWMRASRFVPNSRRETVYTEAGEDQPARFRSVTSWVHQQTGRVRRAQQRSNANNNPAAGGPLGTTGATNVQSGRANMSAESEMPATPGIARPMPEEQRLTMMVDDGEEPRRPETVPGIHMKPR</sequence>
<feature type="compositionally biased region" description="Low complexity" evidence="1">
    <location>
        <begin position="197"/>
        <end position="208"/>
    </location>
</feature>
<dbReference type="AlphaFoldDB" id="F0XBW8"/>
<name>F0XBW8_GROCL</name>
<feature type="compositionally biased region" description="Basic and acidic residues" evidence="1">
    <location>
        <begin position="365"/>
        <end position="374"/>
    </location>
</feature>
<feature type="compositionally biased region" description="Low complexity" evidence="1">
    <location>
        <begin position="575"/>
        <end position="595"/>
    </location>
</feature>
<keyword evidence="2" id="KW-1133">Transmembrane helix</keyword>
<gene>
    <name evidence="3" type="ORF">CMQ_831</name>
</gene>
<evidence type="ECO:0000313" key="4">
    <source>
        <dbReference type="Proteomes" id="UP000007796"/>
    </source>
</evidence>
<keyword evidence="2" id="KW-0812">Transmembrane</keyword>
<keyword evidence="2" id="KW-0472">Membrane</keyword>
<reference evidence="3 4" key="1">
    <citation type="journal article" date="2011" name="Proc. Natl. Acad. Sci. U.S.A.">
        <title>Genome and transcriptome analyses of the mountain pine beetle-fungal symbiont Grosmannia clavigera, a lodgepole pine pathogen.</title>
        <authorList>
            <person name="DiGuistini S."/>
            <person name="Wang Y."/>
            <person name="Liao N.Y."/>
            <person name="Taylor G."/>
            <person name="Tanguay P."/>
            <person name="Feau N."/>
            <person name="Henrissat B."/>
            <person name="Chan S.K."/>
            <person name="Hesse-Orce U."/>
            <person name="Alamouti S.M."/>
            <person name="Tsui C.K.M."/>
            <person name="Docking R.T."/>
            <person name="Levasseur A."/>
            <person name="Haridas S."/>
            <person name="Robertson G."/>
            <person name="Birol I."/>
            <person name="Holt R.A."/>
            <person name="Marra M.A."/>
            <person name="Hamelin R.C."/>
            <person name="Hirst M."/>
            <person name="Jones S.J.M."/>
            <person name="Bohlmann J."/>
            <person name="Breuil C."/>
        </authorList>
    </citation>
    <scope>NUCLEOTIDE SEQUENCE [LARGE SCALE GENOMIC DNA]</scope>
    <source>
        <strain evidence="4">kw1407 / UAMH 11150</strain>
    </source>
</reference>
<dbReference type="HOGENOM" id="CLU_421534_0_0_1"/>
<organism evidence="4">
    <name type="scientific">Grosmannia clavigera (strain kw1407 / UAMH 11150)</name>
    <name type="common">Blue stain fungus</name>
    <name type="synonym">Graphiocladiella clavigera</name>
    <dbReference type="NCBI Taxonomy" id="655863"/>
    <lineage>
        <taxon>Eukaryota</taxon>
        <taxon>Fungi</taxon>
        <taxon>Dikarya</taxon>
        <taxon>Ascomycota</taxon>
        <taxon>Pezizomycotina</taxon>
        <taxon>Sordariomycetes</taxon>
        <taxon>Sordariomycetidae</taxon>
        <taxon>Ophiostomatales</taxon>
        <taxon>Ophiostomataceae</taxon>
        <taxon>Leptographium</taxon>
    </lineage>
</organism>
<dbReference type="GeneID" id="25981951"/>
<evidence type="ECO:0000256" key="1">
    <source>
        <dbReference type="SAM" id="MobiDB-lite"/>
    </source>
</evidence>
<feature type="region of interest" description="Disordered" evidence="1">
    <location>
        <begin position="353"/>
        <end position="374"/>
    </location>
</feature>
<feature type="region of interest" description="Disordered" evidence="1">
    <location>
        <begin position="565"/>
        <end position="650"/>
    </location>
</feature>
<feature type="region of interest" description="Disordered" evidence="1">
    <location>
        <begin position="1"/>
        <end position="64"/>
    </location>
</feature>
<feature type="compositionally biased region" description="Polar residues" evidence="1">
    <location>
        <begin position="353"/>
        <end position="362"/>
    </location>
</feature>
<evidence type="ECO:0000256" key="2">
    <source>
        <dbReference type="SAM" id="Phobius"/>
    </source>
</evidence>
<feature type="region of interest" description="Disordered" evidence="1">
    <location>
        <begin position="174"/>
        <end position="216"/>
    </location>
</feature>
<feature type="region of interest" description="Disordered" evidence="1">
    <location>
        <begin position="436"/>
        <end position="468"/>
    </location>
</feature>
<protein>
    <submittedName>
        <fullName evidence="3">Uncharacterized protein</fullName>
    </submittedName>
</protein>
<dbReference type="EMBL" id="GL629765">
    <property type="protein sequence ID" value="EFX03903.1"/>
    <property type="molecule type" value="Genomic_DNA"/>
</dbReference>
<dbReference type="Proteomes" id="UP000007796">
    <property type="component" value="Unassembled WGS sequence"/>
</dbReference>
<dbReference type="InParanoid" id="F0XBW8"/>
<keyword evidence="4" id="KW-1185">Reference proteome</keyword>
<proteinExistence type="predicted"/>
<dbReference type="eggNOG" id="ENOG502SEYQ">
    <property type="taxonomic scope" value="Eukaryota"/>
</dbReference>
<feature type="compositionally biased region" description="Polar residues" evidence="1">
    <location>
        <begin position="596"/>
        <end position="606"/>
    </location>
</feature>